<dbReference type="Proteomes" id="UP000295146">
    <property type="component" value="Unassembled WGS sequence"/>
</dbReference>
<protein>
    <submittedName>
        <fullName evidence="1">Uncharacterized protein</fullName>
    </submittedName>
</protein>
<gene>
    <name evidence="1" type="ORF">EV653_3536</name>
</gene>
<evidence type="ECO:0000313" key="1">
    <source>
        <dbReference type="EMBL" id="TDW69511.1"/>
    </source>
</evidence>
<reference evidence="1 2" key="1">
    <citation type="submission" date="2019-03" db="EMBL/GenBank/DDBJ databases">
        <title>Genomic Encyclopedia of Type Strains, Phase III (KMG-III): the genomes of soil and plant-associated and newly described type strains.</title>
        <authorList>
            <person name="Whitman W."/>
        </authorList>
    </citation>
    <scope>NUCLEOTIDE SEQUENCE [LARGE SCALE GENOMIC DNA]</scope>
    <source>
        <strain evidence="1 2">VKM Ac-2573</strain>
    </source>
</reference>
<sequence>MTTLLGIGRPNVSPEVRPGWIPSLNPRVDAA</sequence>
<keyword evidence="2" id="KW-1185">Reference proteome</keyword>
<dbReference type="AlphaFoldDB" id="A0A4R8C370"/>
<accession>A0A4R8C370</accession>
<evidence type="ECO:0000313" key="2">
    <source>
        <dbReference type="Proteomes" id="UP000295146"/>
    </source>
</evidence>
<organism evidence="1 2">
    <name type="scientific">Kribbella pratensis</name>
    <dbReference type="NCBI Taxonomy" id="2512112"/>
    <lineage>
        <taxon>Bacteria</taxon>
        <taxon>Bacillati</taxon>
        <taxon>Actinomycetota</taxon>
        <taxon>Actinomycetes</taxon>
        <taxon>Propionibacteriales</taxon>
        <taxon>Kribbellaceae</taxon>
        <taxon>Kribbella</taxon>
    </lineage>
</organism>
<proteinExistence type="predicted"/>
<dbReference type="EMBL" id="SODP01000002">
    <property type="protein sequence ID" value="TDW69511.1"/>
    <property type="molecule type" value="Genomic_DNA"/>
</dbReference>
<comment type="caution">
    <text evidence="1">The sequence shown here is derived from an EMBL/GenBank/DDBJ whole genome shotgun (WGS) entry which is preliminary data.</text>
</comment>
<name>A0A4R8C370_9ACTN</name>